<protein>
    <submittedName>
        <fullName evidence="1">Uncharacterized protein</fullName>
    </submittedName>
</protein>
<accession>A0ABQ8TSP9</accession>
<evidence type="ECO:0000313" key="1">
    <source>
        <dbReference type="EMBL" id="KAJ4449121.1"/>
    </source>
</evidence>
<name>A0ABQ8TSP9_PERAM</name>
<evidence type="ECO:0000313" key="2">
    <source>
        <dbReference type="Proteomes" id="UP001148838"/>
    </source>
</evidence>
<comment type="caution">
    <text evidence="1">The sequence shown here is derived from an EMBL/GenBank/DDBJ whole genome shotgun (WGS) entry which is preliminary data.</text>
</comment>
<organism evidence="1 2">
    <name type="scientific">Periplaneta americana</name>
    <name type="common">American cockroach</name>
    <name type="synonym">Blatta americana</name>
    <dbReference type="NCBI Taxonomy" id="6978"/>
    <lineage>
        <taxon>Eukaryota</taxon>
        <taxon>Metazoa</taxon>
        <taxon>Ecdysozoa</taxon>
        <taxon>Arthropoda</taxon>
        <taxon>Hexapoda</taxon>
        <taxon>Insecta</taxon>
        <taxon>Pterygota</taxon>
        <taxon>Neoptera</taxon>
        <taxon>Polyneoptera</taxon>
        <taxon>Dictyoptera</taxon>
        <taxon>Blattodea</taxon>
        <taxon>Blattoidea</taxon>
        <taxon>Blattidae</taxon>
        <taxon>Blattinae</taxon>
        <taxon>Periplaneta</taxon>
    </lineage>
</organism>
<keyword evidence="2" id="KW-1185">Reference proteome</keyword>
<reference evidence="1 2" key="1">
    <citation type="journal article" date="2022" name="Allergy">
        <title>Genome assembly and annotation of Periplaneta americana reveal a comprehensive cockroach allergen profile.</title>
        <authorList>
            <person name="Wang L."/>
            <person name="Xiong Q."/>
            <person name="Saelim N."/>
            <person name="Wang L."/>
            <person name="Nong W."/>
            <person name="Wan A.T."/>
            <person name="Shi M."/>
            <person name="Liu X."/>
            <person name="Cao Q."/>
            <person name="Hui J.H.L."/>
            <person name="Sookrung N."/>
            <person name="Leung T.F."/>
            <person name="Tungtrongchitr A."/>
            <person name="Tsui S.K.W."/>
        </authorList>
    </citation>
    <scope>NUCLEOTIDE SEQUENCE [LARGE SCALE GENOMIC DNA]</scope>
    <source>
        <strain evidence="1">PWHHKU_190912</strain>
    </source>
</reference>
<proteinExistence type="predicted"/>
<dbReference type="EMBL" id="JAJSOF020000003">
    <property type="protein sequence ID" value="KAJ4449121.1"/>
    <property type="molecule type" value="Genomic_DNA"/>
</dbReference>
<sequence length="102" mass="11492">MTGLCEGSNEPPVSLKAAKPDDVVFPKKGRPLALTVEEEQKLVTYSCIRLLWITKKLFVSKFCKLSDNEKYARNLRACSDLDETTSCGRGRDLSFTLFVNKM</sequence>
<gene>
    <name evidence="1" type="ORF">ANN_00516</name>
</gene>
<dbReference type="Proteomes" id="UP001148838">
    <property type="component" value="Unassembled WGS sequence"/>
</dbReference>